<reference evidence="1 2" key="1">
    <citation type="journal article" date="2019" name="Int. J. Syst. Evol. Microbiol.">
        <title>The Global Catalogue of Microorganisms (GCM) 10K type strain sequencing project: providing services to taxonomists for standard genome sequencing and annotation.</title>
        <authorList>
            <consortium name="The Broad Institute Genomics Platform"/>
            <consortium name="The Broad Institute Genome Sequencing Center for Infectious Disease"/>
            <person name="Wu L."/>
            <person name="Ma J."/>
        </authorList>
    </citation>
    <scope>NUCLEOTIDE SEQUENCE [LARGE SCALE GENOMIC DNA]</scope>
    <source>
        <strain evidence="1 2">JCM 1417</strain>
    </source>
</reference>
<protein>
    <recommendedName>
        <fullName evidence="3">Shikimate kinase</fullName>
    </recommendedName>
</protein>
<keyword evidence="2" id="KW-1185">Reference proteome</keyword>
<accession>A0ABN1KL20</accession>
<proteinExistence type="predicted"/>
<dbReference type="PANTHER" id="PTHR37807">
    <property type="entry name" value="OS07G0160300 PROTEIN"/>
    <property type="match status" value="1"/>
</dbReference>
<dbReference type="EMBL" id="BAAACI010000001">
    <property type="protein sequence ID" value="GAA0769673.1"/>
    <property type="molecule type" value="Genomic_DNA"/>
</dbReference>
<sequence length="197" mass="23203">MMKDRFIIVIYGPCGAGKTTMGRKISTRLDIPLISRDDIKELLFDDLGWSDREWCYKLGRASYSLLYFFTEKLLSTGRTFIIESNFINENLKDMCEKYNYKLILIKCYADKEILFERAIKRDESGERHPGHIYPTNYSEYKNMLIENYDESIYDPIEDSYIIEANWNIIKVDTTSFSNNIYDTIINTIIKIGNENQV</sequence>
<dbReference type="Gene3D" id="3.40.50.300">
    <property type="entry name" value="P-loop containing nucleotide triphosphate hydrolases"/>
    <property type="match status" value="1"/>
</dbReference>
<dbReference type="Pfam" id="PF13671">
    <property type="entry name" value="AAA_33"/>
    <property type="match status" value="1"/>
</dbReference>
<name>A0ABN1KL20_CLOSU</name>
<organism evidence="1 2">
    <name type="scientific">Clostridium subterminale</name>
    <dbReference type="NCBI Taxonomy" id="1550"/>
    <lineage>
        <taxon>Bacteria</taxon>
        <taxon>Bacillati</taxon>
        <taxon>Bacillota</taxon>
        <taxon>Clostridia</taxon>
        <taxon>Eubacteriales</taxon>
        <taxon>Clostridiaceae</taxon>
        <taxon>Clostridium</taxon>
    </lineage>
</organism>
<evidence type="ECO:0000313" key="2">
    <source>
        <dbReference type="Proteomes" id="UP001501047"/>
    </source>
</evidence>
<gene>
    <name evidence="1" type="ORF">GCM10008908_11540</name>
</gene>
<dbReference type="Proteomes" id="UP001501047">
    <property type="component" value="Unassembled WGS sequence"/>
</dbReference>
<comment type="caution">
    <text evidence="1">The sequence shown here is derived from an EMBL/GenBank/DDBJ whole genome shotgun (WGS) entry which is preliminary data.</text>
</comment>
<dbReference type="InterPro" id="IPR027417">
    <property type="entry name" value="P-loop_NTPase"/>
</dbReference>
<dbReference type="PANTHER" id="PTHR37807:SF3">
    <property type="entry name" value="OS07G0160300 PROTEIN"/>
    <property type="match status" value="1"/>
</dbReference>
<evidence type="ECO:0000313" key="1">
    <source>
        <dbReference type="EMBL" id="GAA0769673.1"/>
    </source>
</evidence>
<dbReference type="SUPFAM" id="SSF52540">
    <property type="entry name" value="P-loop containing nucleoside triphosphate hydrolases"/>
    <property type="match status" value="1"/>
</dbReference>
<evidence type="ECO:0008006" key="3">
    <source>
        <dbReference type="Google" id="ProtNLM"/>
    </source>
</evidence>